<dbReference type="EMBL" id="BAABFR010000008">
    <property type="protein sequence ID" value="GAA4385813.1"/>
    <property type="molecule type" value="Genomic_DNA"/>
</dbReference>
<dbReference type="Proteomes" id="UP001500635">
    <property type="component" value="Unassembled WGS sequence"/>
</dbReference>
<evidence type="ECO:0000259" key="1">
    <source>
        <dbReference type="PROSITE" id="PS50995"/>
    </source>
</evidence>
<dbReference type="SUPFAM" id="SSF46785">
    <property type="entry name" value="Winged helix' DNA-binding domain"/>
    <property type="match status" value="1"/>
</dbReference>
<dbReference type="InterPro" id="IPR036390">
    <property type="entry name" value="WH_DNA-bd_sf"/>
</dbReference>
<proteinExistence type="predicted"/>
<dbReference type="SMART" id="SM00347">
    <property type="entry name" value="HTH_MARR"/>
    <property type="match status" value="1"/>
</dbReference>
<organism evidence="2 3">
    <name type="scientific">Tsukamurella soli</name>
    <dbReference type="NCBI Taxonomy" id="644556"/>
    <lineage>
        <taxon>Bacteria</taxon>
        <taxon>Bacillati</taxon>
        <taxon>Actinomycetota</taxon>
        <taxon>Actinomycetes</taxon>
        <taxon>Mycobacteriales</taxon>
        <taxon>Tsukamurellaceae</taxon>
        <taxon>Tsukamurella</taxon>
    </lineage>
</organism>
<keyword evidence="3" id="KW-1185">Reference proteome</keyword>
<sequence length="149" mass="16286">MIALTTESRIGALARRVAAIATDEVLAAAVECDPRLRLAHVRVLAALEHGPVRASAVAARLGATKQTIGPLVDELVVWGILTREPDPADRRAKLLHPTASGSIVGQRVLAAAEAVEQRWRVLVGPDELDHCRRTLWRLLDGQDRDEQNW</sequence>
<evidence type="ECO:0000313" key="3">
    <source>
        <dbReference type="Proteomes" id="UP001500635"/>
    </source>
</evidence>
<protein>
    <recommendedName>
        <fullName evidence="1">HTH marR-type domain-containing protein</fullName>
    </recommendedName>
</protein>
<comment type="caution">
    <text evidence="2">The sequence shown here is derived from an EMBL/GenBank/DDBJ whole genome shotgun (WGS) entry which is preliminary data.</text>
</comment>
<accession>A0ABP8J6B5</accession>
<reference evidence="3" key="1">
    <citation type="journal article" date="2019" name="Int. J. Syst. Evol. Microbiol.">
        <title>The Global Catalogue of Microorganisms (GCM) 10K type strain sequencing project: providing services to taxonomists for standard genome sequencing and annotation.</title>
        <authorList>
            <consortium name="The Broad Institute Genomics Platform"/>
            <consortium name="The Broad Institute Genome Sequencing Center for Infectious Disease"/>
            <person name="Wu L."/>
            <person name="Ma J."/>
        </authorList>
    </citation>
    <scope>NUCLEOTIDE SEQUENCE [LARGE SCALE GENOMIC DNA]</scope>
    <source>
        <strain evidence="3">JCM 17688</strain>
    </source>
</reference>
<dbReference type="PROSITE" id="PS50995">
    <property type="entry name" value="HTH_MARR_2"/>
    <property type="match status" value="1"/>
</dbReference>
<name>A0ABP8J6B5_9ACTN</name>
<feature type="domain" description="HTH marR-type" evidence="1">
    <location>
        <begin position="7"/>
        <end position="140"/>
    </location>
</feature>
<dbReference type="PANTHER" id="PTHR33164:SF57">
    <property type="entry name" value="MARR-FAMILY TRANSCRIPTIONAL REGULATOR"/>
    <property type="match status" value="1"/>
</dbReference>
<evidence type="ECO:0000313" key="2">
    <source>
        <dbReference type="EMBL" id="GAA4385813.1"/>
    </source>
</evidence>
<dbReference type="InterPro" id="IPR000835">
    <property type="entry name" value="HTH_MarR-typ"/>
</dbReference>
<dbReference type="InterPro" id="IPR039422">
    <property type="entry name" value="MarR/SlyA-like"/>
</dbReference>
<dbReference type="Pfam" id="PF12802">
    <property type="entry name" value="MarR_2"/>
    <property type="match status" value="1"/>
</dbReference>
<dbReference type="PANTHER" id="PTHR33164">
    <property type="entry name" value="TRANSCRIPTIONAL REGULATOR, MARR FAMILY"/>
    <property type="match status" value="1"/>
</dbReference>
<dbReference type="InterPro" id="IPR036388">
    <property type="entry name" value="WH-like_DNA-bd_sf"/>
</dbReference>
<dbReference type="Gene3D" id="1.10.10.10">
    <property type="entry name" value="Winged helix-like DNA-binding domain superfamily/Winged helix DNA-binding domain"/>
    <property type="match status" value="1"/>
</dbReference>
<gene>
    <name evidence="2" type="ORF">GCM10023147_08050</name>
</gene>